<feature type="transmembrane region" description="Helical" evidence="1">
    <location>
        <begin position="120"/>
        <end position="138"/>
    </location>
</feature>
<keyword evidence="1" id="KW-0472">Membrane</keyword>
<keyword evidence="1" id="KW-0812">Transmembrane</keyword>
<evidence type="ECO:0008006" key="4">
    <source>
        <dbReference type="Google" id="ProtNLM"/>
    </source>
</evidence>
<protein>
    <recommendedName>
        <fullName evidence="4">DUF2812 domain-containing protein</fullName>
    </recommendedName>
</protein>
<keyword evidence="1" id="KW-1133">Transmembrane helix</keyword>
<accession>A0A511X525</accession>
<name>A0A511X525_9BACI</name>
<dbReference type="Proteomes" id="UP000321400">
    <property type="component" value="Unassembled WGS sequence"/>
</dbReference>
<feature type="transmembrane region" description="Helical" evidence="1">
    <location>
        <begin position="144"/>
        <end position="165"/>
    </location>
</feature>
<dbReference type="RefSeq" id="WP_089799675.1">
    <property type="nucleotide sequence ID" value="NZ_BJYE01000064.1"/>
</dbReference>
<evidence type="ECO:0000256" key="1">
    <source>
        <dbReference type="SAM" id="Phobius"/>
    </source>
</evidence>
<evidence type="ECO:0000313" key="3">
    <source>
        <dbReference type="Proteomes" id="UP000321400"/>
    </source>
</evidence>
<reference evidence="2 3" key="1">
    <citation type="submission" date="2019-07" db="EMBL/GenBank/DDBJ databases">
        <title>Whole genome shotgun sequence of Halolactibacillus alkaliphilus NBRC 103919.</title>
        <authorList>
            <person name="Hosoyama A."/>
            <person name="Uohara A."/>
            <person name="Ohji S."/>
            <person name="Ichikawa N."/>
        </authorList>
    </citation>
    <scope>NUCLEOTIDE SEQUENCE [LARGE SCALE GENOMIC DNA]</scope>
    <source>
        <strain evidence="2 3">NBRC 103919</strain>
    </source>
</reference>
<comment type="caution">
    <text evidence="2">The sequence shown here is derived from an EMBL/GenBank/DDBJ whole genome shotgun (WGS) entry which is preliminary data.</text>
</comment>
<sequence length="260" mass="30441">MKRLKFFFKGSLSERKYLTAQKNKGFILESVHHGFYHFTKNEDLKNSSLQIEFTQSVTELKDFAKKPFVEKTVEKDLNFSNYKIVYSYLGDYYTNNLNVLNDTSDAEANYLKKIRKNLMILYQLSVLFFVLLMIILGMNESTISYYPVPIPFMLLTWIILLIFGLKLTKRMHLVKNSEPSLSPERTVIITYEKERPDIESALSYLGAWRYATSKKCKHHYRLTSQFSETQLKSDISSYLDINEEDVEIISNFGLAPIGYF</sequence>
<gene>
    <name evidence="2" type="ORF">HAL01_25230</name>
</gene>
<dbReference type="EMBL" id="BJYE01000064">
    <property type="protein sequence ID" value="GEN58059.1"/>
    <property type="molecule type" value="Genomic_DNA"/>
</dbReference>
<evidence type="ECO:0000313" key="2">
    <source>
        <dbReference type="EMBL" id="GEN58059.1"/>
    </source>
</evidence>
<dbReference type="AlphaFoldDB" id="A0A511X525"/>
<dbReference type="STRING" id="442899.SAMN05720591_102161"/>
<organism evidence="2 3">
    <name type="scientific">Halolactibacillus alkaliphilus</name>
    <dbReference type="NCBI Taxonomy" id="442899"/>
    <lineage>
        <taxon>Bacteria</taxon>
        <taxon>Bacillati</taxon>
        <taxon>Bacillota</taxon>
        <taxon>Bacilli</taxon>
        <taxon>Bacillales</taxon>
        <taxon>Bacillaceae</taxon>
        <taxon>Halolactibacillus</taxon>
    </lineage>
</organism>
<proteinExistence type="predicted"/>
<keyword evidence="3" id="KW-1185">Reference proteome</keyword>